<dbReference type="InterPro" id="IPR016166">
    <property type="entry name" value="FAD-bd_PCMH"/>
</dbReference>
<name>A0A8I6RDE4_CIMLE</name>
<gene>
    <name evidence="14" type="primary">106663085</name>
</gene>
<dbReference type="OMA" id="YNEDWMR"/>
<dbReference type="GO" id="GO:0051990">
    <property type="term" value="F:(R)-2-hydroxyglutarate dehydrogenase activity"/>
    <property type="evidence" value="ECO:0007669"/>
    <property type="project" value="UniProtKB-EC"/>
</dbReference>
<evidence type="ECO:0000256" key="10">
    <source>
        <dbReference type="ARBA" id="ARBA00039639"/>
    </source>
</evidence>
<evidence type="ECO:0000256" key="6">
    <source>
        <dbReference type="ARBA" id="ARBA00022827"/>
    </source>
</evidence>
<comment type="cofactor">
    <cofactor evidence="1">
        <name>FAD</name>
        <dbReference type="ChEBI" id="CHEBI:57692"/>
    </cofactor>
</comment>
<keyword evidence="15" id="KW-1185">Reference proteome</keyword>
<dbReference type="FunFam" id="1.10.45.10:FF:000001">
    <property type="entry name" value="D-lactate dehydrogenase mitochondrial"/>
    <property type="match status" value="1"/>
</dbReference>
<keyword evidence="6" id="KW-0274">FAD</keyword>
<dbReference type="InterPro" id="IPR004113">
    <property type="entry name" value="FAD-bd_oxidored_4_C"/>
</dbReference>
<evidence type="ECO:0000256" key="4">
    <source>
        <dbReference type="ARBA" id="ARBA00011738"/>
    </source>
</evidence>
<dbReference type="Gene3D" id="3.30.70.2740">
    <property type="match status" value="1"/>
</dbReference>
<evidence type="ECO:0000259" key="13">
    <source>
        <dbReference type="PROSITE" id="PS51387"/>
    </source>
</evidence>
<keyword evidence="5" id="KW-0285">Flavoprotein</keyword>
<dbReference type="FunFam" id="3.30.465.10:FF:000001">
    <property type="entry name" value="D-2-hydroxyglutarate dehydrogenase, mitochondrial"/>
    <property type="match status" value="1"/>
</dbReference>
<dbReference type="OrthoDB" id="5332616at2759"/>
<dbReference type="Proteomes" id="UP000494040">
    <property type="component" value="Unassembled WGS sequence"/>
</dbReference>
<dbReference type="FunFam" id="3.30.70.2740:FF:000002">
    <property type="entry name" value="D-2-hydroxyglutarate dehydrogenase mitochondrial"/>
    <property type="match status" value="1"/>
</dbReference>
<evidence type="ECO:0000256" key="11">
    <source>
        <dbReference type="ARBA" id="ARBA00045410"/>
    </source>
</evidence>
<dbReference type="PANTHER" id="PTHR43716">
    <property type="entry name" value="D-2-HYDROXYGLUTARATE DEHYDROGENASE, MITOCHONDRIAL"/>
    <property type="match status" value="1"/>
</dbReference>
<comment type="function">
    <text evidence="11">Catalyzes the oxidation of D-2-hydroxyglutarate (D-2-HG) to alpha-ketoglutarate. Also catalyzes the oxidation of other D-2-hydroxyacids, such as D-malate (D-MAL) and D-lactate (D-LAC). Exhibits high activities towards D-2-HG and D-MAL but a very weak activity towards D-LAC.</text>
</comment>
<dbReference type="KEGG" id="clec:106663085"/>
<dbReference type="FunFam" id="3.30.70.2190:FF:000001">
    <property type="entry name" value="D-2-hydroxyglutarate dehydrogenase mitochondrial"/>
    <property type="match status" value="1"/>
</dbReference>
<dbReference type="InterPro" id="IPR036318">
    <property type="entry name" value="FAD-bd_PCMH-like_sf"/>
</dbReference>
<comment type="catalytic activity">
    <reaction evidence="12">
        <text>(R)-malate + A = oxaloacetate + AH2</text>
        <dbReference type="Rhea" id="RHEA:67460"/>
        <dbReference type="ChEBI" id="CHEBI:13193"/>
        <dbReference type="ChEBI" id="CHEBI:15588"/>
        <dbReference type="ChEBI" id="CHEBI:16452"/>
        <dbReference type="ChEBI" id="CHEBI:17499"/>
    </reaction>
    <physiologicalReaction direction="left-to-right" evidence="12">
        <dbReference type="Rhea" id="RHEA:67461"/>
    </physiologicalReaction>
</comment>
<dbReference type="InterPro" id="IPR006094">
    <property type="entry name" value="Oxid_FAD_bind_N"/>
</dbReference>
<keyword evidence="8" id="KW-0576">Peroxisome</keyword>
<protein>
    <recommendedName>
        <fullName evidence="10">D-2-hydroxyglutarate dehydrogenase, mitochondrial</fullName>
        <ecNumber evidence="9">1.1.99.39</ecNumber>
    </recommendedName>
</protein>
<dbReference type="FunFam" id="3.30.43.10:FF:000011">
    <property type="entry name" value="D-lactate dehydrogenase (Cytochrome)"/>
    <property type="match status" value="1"/>
</dbReference>
<dbReference type="Pfam" id="PF02913">
    <property type="entry name" value="FAD-oxidase_C"/>
    <property type="match status" value="1"/>
</dbReference>
<dbReference type="SUPFAM" id="SSF56176">
    <property type="entry name" value="FAD-binding/transporter-associated domain-like"/>
    <property type="match status" value="1"/>
</dbReference>
<dbReference type="GO" id="GO:0071949">
    <property type="term" value="F:FAD binding"/>
    <property type="evidence" value="ECO:0007669"/>
    <property type="project" value="InterPro"/>
</dbReference>
<dbReference type="InterPro" id="IPR016169">
    <property type="entry name" value="FAD-bd_PCMH_sub2"/>
</dbReference>
<dbReference type="Gene3D" id="1.10.45.10">
    <property type="entry name" value="Vanillyl-alcohol Oxidase, Chain A, domain 4"/>
    <property type="match status" value="1"/>
</dbReference>
<organism evidence="14 15">
    <name type="scientific">Cimex lectularius</name>
    <name type="common">Bed bug</name>
    <name type="synonym">Acanthia lectularia</name>
    <dbReference type="NCBI Taxonomy" id="79782"/>
    <lineage>
        <taxon>Eukaryota</taxon>
        <taxon>Metazoa</taxon>
        <taxon>Ecdysozoa</taxon>
        <taxon>Arthropoda</taxon>
        <taxon>Hexapoda</taxon>
        <taxon>Insecta</taxon>
        <taxon>Pterygota</taxon>
        <taxon>Neoptera</taxon>
        <taxon>Paraneoptera</taxon>
        <taxon>Hemiptera</taxon>
        <taxon>Heteroptera</taxon>
        <taxon>Panheteroptera</taxon>
        <taxon>Cimicomorpha</taxon>
        <taxon>Cimicidae</taxon>
        <taxon>Cimex</taxon>
    </lineage>
</organism>
<accession>A0A8I6RDE4</accession>
<evidence type="ECO:0000256" key="7">
    <source>
        <dbReference type="ARBA" id="ARBA00023002"/>
    </source>
</evidence>
<dbReference type="InterPro" id="IPR016164">
    <property type="entry name" value="FAD-linked_Oxase-like_C"/>
</dbReference>
<evidence type="ECO:0000256" key="1">
    <source>
        <dbReference type="ARBA" id="ARBA00001974"/>
    </source>
</evidence>
<dbReference type="Gene3D" id="3.30.465.10">
    <property type="match status" value="1"/>
</dbReference>
<dbReference type="Gene3D" id="3.30.43.10">
    <property type="entry name" value="Uridine Diphospho-n-acetylenolpyruvylglucosamine Reductase, domain 2"/>
    <property type="match status" value="1"/>
</dbReference>
<evidence type="ECO:0000256" key="9">
    <source>
        <dbReference type="ARBA" id="ARBA00039003"/>
    </source>
</evidence>
<evidence type="ECO:0000313" key="14">
    <source>
        <dbReference type="EnsemblMetazoa" id="XP_014243138.1"/>
    </source>
</evidence>
<dbReference type="AlphaFoldDB" id="A0A8I6RDE4"/>
<dbReference type="EnsemblMetazoa" id="XM_014387652.2">
    <property type="protein sequence ID" value="XP_014243138.1"/>
    <property type="gene ID" value="LOC106663085"/>
</dbReference>
<comment type="similarity">
    <text evidence="3">Belongs to the FAD-binding oxidoreductase/transferase type 4 family.</text>
</comment>
<evidence type="ECO:0000256" key="5">
    <source>
        <dbReference type="ARBA" id="ARBA00022630"/>
    </source>
</evidence>
<evidence type="ECO:0000256" key="12">
    <source>
        <dbReference type="ARBA" id="ARBA00049267"/>
    </source>
</evidence>
<dbReference type="EC" id="1.1.99.39" evidence="9"/>
<reference evidence="14" key="1">
    <citation type="submission" date="2022-01" db="UniProtKB">
        <authorList>
            <consortium name="EnsemblMetazoa"/>
        </authorList>
    </citation>
    <scope>IDENTIFICATION</scope>
</reference>
<evidence type="ECO:0000256" key="3">
    <source>
        <dbReference type="ARBA" id="ARBA00008000"/>
    </source>
</evidence>
<dbReference type="InterPro" id="IPR051264">
    <property type="entry name" value="FAD-oxidored/transferase_4"/>
</dbReference>
<dbReference type="PANTHER" id="PTHR43716:SF1">
    <property type="entry name" value="D-2-HYDROXYGLUTARATE DEHYDROGENASE, MITOCHONDRIAL"/>
    <property type="match status" value="1"/>
</dbReference>
<dbReference type="InterPro" id="IPR016167">
    <property type="entry name" value="FAD-bd_PCMH_sub1"/>
</dbReference>
<dbReference type="GO" id="GO:0005777">
    <property type="term" value="C:peroxisome"/>
    <property type="evidence" value="ECO:0007669"/>
    <property type="project" value="UniProtKB-SubCell"/>
</dbReference>
<keyword evidence="7" id="KW-0560">Oxidoreductase</keyword>
<proteinExistence type="inferred from homology"/>
<comment type="subunit">
    <text evidence="4">Homodimer.</text>
</comment>
<dbReference type="Gene3D" id="3.30.70.2190">
    <property type="match status" value="1"/>
</dbReference>
<dbReference type="SUPFAM" id="SSF55103">
    <property type="entry name" value="FAD-linked oxidases, C-terminal domain"/>
    <property type="match status" value="1"/>
</dbReference>
<sequence length="490" mass="54434">MQKITKGRFFSTVGFFTKDRYQVKRGDFGYVTDKELKEFESILGKDRVLTDENEVSAYNVDWLKTVAGEGKVVLKPKTVEEVSQIMKTCHRSRIAVCPQGGKTGLVGGSVPVFDEVIISTSLMNKIYDINQLGGTVKCDSGCILESLDEALADRGMMMPLDLGAKGSCQIGGNISTSAGGLRLLRYGTMQANTLGLEVVLADGTILNMLNSLRKDNTGYHLRQLFIGSEGTLGLVTKAVIQCPVRPKSVNLSFLGLPSYDAVLATYRLAKDMLSETLSSCEMIDTPSFESVLTLGLKSPLSSDYPFYMLIETHGSSEEHDSTKMTSFLERCMEEGHVLDGTFSNEPSRMHNIWQLRERIAESMAKNHYIFKYDITLPLEKFYEVTRVMKEHMSKFGSRVEVTGFGHLGDGNMHLNLLTDKYDPEVEKHIEPFIFEWTASVGGSISAEHGIGFKKAKYLHYSKSTEAIALMRHIKGVMDPKGILNPYKVLA</sequence>
<dbReference type="InterPro" id="IPR016171">
    <property type="entry name" value="Vanillyl_alc_oxidase_C-sub2"/>
</dbReference>
<evidence type="ECO:0000313" key="15">
    <source>
        <dbReference type="Proteomes" id="UP000494040"/>
    </source>
</evidence>
<feature type="domain" description="FAD-binding PCMH-type" evidence="13">
    <location>
        <begin position="66"/>
        <end position="245"/>
    </location>
</feature>
<dbReference type="Pfam" id="PF01565">
    <property type="entry name" value="FAD_binding_4"/>
    <property type="match status" value="1"/>
</dbReference>
<comment type="subcellular location">
    <subcellularLocation>
        <location evidence="2">Peroxisome</location>
    </subcellularLocation>
</comment>
<evidence type="ECO:0000256" key="8">
    <source>
        <dbReference type="ARBA" id="ARBA00023140"/>
    </source>
</evidence>
<dbReference type="GO" id="GO:0005739">
    <property type="term" value="C:mitochondrion"/>
    <property type="evidence" value="ECO:0007669"/>
    <property type="project" value="TreeGrafter"/>
</dbReference>
<dbReference type="PROSITE" id="PS51387">
    <property type="entry name" value="FAD_PCMH"/>
    <property type="match status" value="1"/>
</dbReference>
<evidence type="ECO:0000256" key="2">
    <source>
        <dbReference type="ARBA" id="ARBA00004275"/>
    </source>
</evidence>